<sequence length="316" mass="34458">MLALTIGFILDLALGDPHNPLHPVRIIGNFANLVEKLFRRICRDKLKIAGALSWILIVAVTFLVTLAIVKTFYAINPILGVGVQGILIYFCISAKGLKVEGLKVIKTLKSGDIEKARHQLSYIVGRDTAQLDEKSIIRAVVETVAENMSDGIIAPLLFAGLGGAPLAMAYKAINTCDSMFGYKNDKYIDFGYASAKLDDVFNYIPARITAYLIIIASFILGYDYKGSYKIYIRDRYNHTSPNSAHPEAAAAGALGIRLGGANYYFGKLVKKPTIGDETKIIEVSDSYRTNSILFVVSVLGFIVALLLNVIGGILWG</sequence>
<feature type="transmembrane region" description="Helical" evidence="9">
    <location>
        <begin position="74"/>
        <end position="92"/>
    </location>
</feature>
<protein>
    <recommendedName>
        <fullName evidence="9">Cobalamin biosynthesis protein CobD</fullName>
    </recommendedName>
</protein>
<evidence type="ECO:0000256" key="8">
    <source>
        <dbReference type="ARBA" id="ARBA00023136"/>
    </source>
</evidence>
<evidence type="ECO:0000256" key="5">
    <source>
        <dbReference type="ARBA" id="ARBA00022573"/>
    </source>
</evidence>
<dbReference type="PATRIC" id="fig|1121307.3.peg.1918"/>
<comment type="subcellular location">
    <subcellularLocation>
        <location evidence="1 9">Cell membrane</location>
        <topology evidence="1 9">Multi-pass membrane protein</topology>
    </subcellularLocation>
</comment>
<feature type="transmembrane region" description="Helical" evidence="9">
    <location>
        <begin position="152"/>
        <end position="173"/>
    </location>
</feature>
<keyword evidence="10" id="KW-0436">Ligase</keyword>
<keyword evidence="11" id="KW-1185">Reference proteome</keyword>
<keyword evidence="7 9" id="KW-1133">Transmembrane helix</keyword>
<dbReference type="NCBIfam" id="TIGR00380">
    <property type="entry name" value="cobal_cbiB"/>
    <property type="match status" value="1"/>
</dbReference>
<comment type="pathway">
    <text evidence="2 9">Cofactor biosynthesis; adenosylcobalamin biosynthesis.</text>
</comment>
<dbReference type="HAMAP" id="MF_00024">
    <property type="entry name" value="CobD_CbiB"/>
    <property type="match status" value="1"/>
</dbReference>
<feature type="transmembrane region" description="Helical" evidence="9">
    <location>
        <begin position="292"/>
        <end position="315"/>
    </location>
</feature>
<dbReference type="GO" id="GO:0009236">
    <property type="term" value="P:cobalamin biosynthetic process"/>
    <property type="evidence" value="ECO:0007669"/>
    <property type="project" value="UniProtKB-UniRule"/>
</dbReference>
<dbReference type="STRING" id="1121307.CLCY_4c02610"/>
<feature type="transmembrane region" description="Helical" evidence="9">
    <location>
        <begin position="48"/>
        <end position="68"/>
    </location>
</feature>
<reference evidence="10 11" key="1">
    <citation type="submission" date="2015-06" db="EMBL/GenBank/DDBJ databases">
        <title>Draft genome sequence of the purine-degrading Clostridium cylindrosporum HC-1 (DSM 605).</title>
        <authorList>
            <person name="Poehlein A."/>
            <person name="Schiel-Bengelsdorf B."/>
            <person name="Bengelsdorf F."/>
            <person name="Daniel R."/>
            <person name="Duerre P."/>
        </authorList>
    </citation>
    <scope>NUCLEOTIDE SEQUENCE [LARGE SCALE GENOMIC DNA]</scope>
    <source>
        <strain evidence="10 11">DSM 605</strain>
    </source>
</reference>
<evidence type="ECO:0000256" key="3">
    <source>
        <dbReference type="ARBA" id="ARBA00006263"/>
    </source>
</evidence>
<dbReference type="OrthoDB" id="9811967at2"/>
<dbReference type="EMBL" id="LFVU01000024">
    <property type="protein sequence ID" value="KMT22288.1"/>
    <property type="molecule type" value="Genomic_DNA"/>
</dbReference>
<dbReference type="GO" id="GO:0005886">
    <property type="term" value="C:plasma membrane"/>
    <property type="evidence" value="ECO:0007669"/>
    <property type="project" value="UniProtKB-SubCell"/>
</dbReference>
<dbReference type="PANTHER" id="PTHR34308">
    <property type="entry name" value="COBALAMIN BIOSYNTHESIS PROTEIN CBIB"/>
    <property type="match status" value="1"/>
</dbReference>
<dbReference type="Pfam" id="PF03186">
    <property type="entry name" value="CobD_Cbib"/>
    <property type="match status" value="1"/>
</dbReference>
<keyword evidence="5 9" id="KW-0169">Cobalamin biosynthesis</keyword>
<dbReference type="GO" id="GO:0015420">
    <property type="term" value="F:ABC-type vitamin B12 transporter activity"/>
    <property type="evidence" value="ECO:0007669"/>
    <property type="project" value="UniProtKB-UniRule"/>
</dbReference>
<evidence type="ECO:0000256" key="4">
    <source>
        <dbReference type="ARBA" id="ARBA00022475"/>
    </source>
</evidence>
<dbReference type="InterPro" id="IPR004485">
    <property type="entry name" value="Cobalamin_biosynth_CobD/CbiB"/>
</dbReference>
<evidence type="ECO:0000256" key="2">
    <source>
        <dbReference type="ARBA" id="ARBA00004953"/>
    </source>
</evidence>
<comment type="function">
    <text evidence="9">Converts cobyric acid to cobinamide by the addition of aminopropanol on the F carboxylic group.</text>
</comment>
<keyword evidence="6 9" id="KW-0812">Transmembrane</keyword>
<evidence type="ECO:0000256" key="7">
    <source>
        <dbReference type="ARBA" id="ARBA00022989"/>
    </source>
</evidence>
<organism evidence="10 11">
    <name type="scientific">Clostridium cylindrosporum DSM 605</name>
    <dbReference type="NCBI Taxonomy" id="1121307"/>
    <lineage>
        <taxon>Bacteria</taxon>
        <taxon>Bacillati</taxon>
        <taxon>Bacillota</taxon>
        <taxon>Clostridia</taxon>
        <taxon>Eubacteriales</taxon>
        <taxon>Clostridiaceae</taxon>
        <taxon>Clostridium</taxon>
    </lineage>
</organism>
<evidence type="ECO:0000256" key="9">
    <source>
        <dbReference type="HAMAP-Rule" id="MF_00024"/>
    </source>
</evidence>
<dbReference type="PANTHER" id="PTHR34308:SF1">
    <property type="entry name" value="COBALAMIN BIOSYNTHESIS PROTEIN CBIB"/>
    <property type="match status" value="1"/>
</dbReference>
<feature type="transmembrane region" description="Helical" evidence="9">
    <location>
        <begin position="204"/>
        <end position="224"/>
    </location>
</feature>
<comment type="caution">
    <text evidence="10">The sequence shown here is derived from an EMBL/GenBank/DDBJ whole genome shotgun (WGS) entry which is preliminary data.</text>
</comment>
<dbReference type="RefSeq" id="WP_048570370.1">
    <property type="nucleotide sequence ID" value="NZ_LFVU01000024.1"/>
</dbReference>
<evidence type="ECO:0000313" key="10">
    <source>
        <dbReference type="EMBL" id="KMT22288.1"/>
    </source>
</evidence>
<dbReference type="GO" id="GO:0016874">
    <property type="term" value="F:ligase activity"/>
    <property type="evidence" value="ECO:0007669"/>
    <property type="project" value="UniProtKB-KW"/>
</dbReference>
<keyword evidence="8 9" id="KW-0472">Membrane</keyword>
<evidence type="ECO:0000256" key="1">
    <source>
        <dbReference type="ARBA" id="ARBA00004651"/>
    </source>
</evidence>
<accession>A0A0J8DDI2</accession>
<dbReference type="UniPathway" id="UPA00148"/>
<evidence type="ECO:0000313" key="11">
    <source>
        <dbReference type="Proteomes" id="UP000036756"/>
    </source>
</evidence>
<keyword evidence="4 9" id="KW-1003">Cell membrane</keyword>
<gene>
    <name evidence="9 10" type="primary">cobD</name>
    <name evidence="10" type="ORF">CLCY_4c02610</name>
</gene>
<dbReference type="Proteomes" id="UP000036756">
    <property type="component" value="Unassembled WGS sequence"/>
</dbReference>
<proteinExistence type="inferred from homology"/>
<dbReference type="GO" id="GO:0048472">
    <property type="term" value="F:threonine-phosphate decarboxylase activity"/>
    <property type="evidence" value="ECO:0007669"/>
    <property type="project" value="InterPro"/>
</dbReference>
<evidence type="ECO:0000256" key="6">
    <source>
        <dbReference type="ARBA" id="ARBA00022692"/>
    </source>
</evidence>
<comment type="similarity">
    <text evidence="3 9">Belongs to the CobD/CbiB family.</text>
</comment>
<dbReference type="AlphaFoldDB" id="A0A0J8DDI2"/>
<name>A0A0J8DDI2_CLOCY</name>